<reference evidence="2" key="1">
    <citation type="submission" date="2015-07" db="EMBL/GenBank/DDBJ databases">
        <title>Transcriptome Assembly of Anthurium amnicola.</title>
        <authorList>
            <person name="Suzuki J."/>
        </authorList>
    </citation>
    <scope>NUCLEOTIDE SEQUENCE</scope>
</reference>
<keyword evidence="2" id="KW-0503">Monooxygenase</keyword>
<feature type="compositionally biased region" description="Basic and acidic residues" evidence="1">
    <location>
        <begin position="130"/>
        <end position="146"/>
    </location>
</feature>
<organism evidence="2">
    <name type="scientific">Anthurium amnicola</name>
    <dbReference type="NCBI Taxonomy" id="1678845"/>
    <lineage>
        <taxon>Eukaryota</taxon>
        <taxon>Viridiplantae</taxon>
        <taxon>Streptophyta</taxon>
        <taxon>Embryophyta</taxon>
        <taxon>Tracheophyta</taxon>
        <taxon>Spermatophyta</taxon>
        <taxon>Magnoliopsida</taxon>
        <taxon>Liliopsida</taxon>
        <taxon>Araceae</taxon>
        <taxon>Pothoideae</taxon>
        <taxon>Potheae</taxon>
        <taxon>Anthurium</taxon>
    </lineage>
</organism>
<dbReference type="PANTHER" id="PTHR35707:SF1">
    <property type="entry name" value="SPC7 KINETOCHORE PROTEIN DOMAIN-CONTAINING PROTEIN"/>
    <property type="match status" value="1"/>
</dbReference>
<keyword evidence="2" id="KW-0560">Oxidoreductase</keyword>
<sequence>KSRIPPLPTTTTKVSLLRRRRALAEEALVLPEQPLCRRVPWPLPSEVLPEPMDSEASPKELTRSAEPAEGDTAVAKKRLRRVSFAERTAVHFFKRDEDYETPPDSKPAGAEGSSGPATGSEPLGFQGVRTGDDDSRSPPRREKGGWSEEEEE</sequence>
<proteinExistence type="predicted"/>
<dbReference type="GO" id="GO:0004497">
    <property type="term" value="F:monooxygenase activity"/>
    <property type="evidence" value="ECO:0007669"/>
    <property type="project" value="UniProtKB-KW"/>
</dbReference>
<name>A0A1D1XXK5_9ARAE</name>
<accession>A0A1D1XXK5</accession>
<feature type="region of interest" description="Disordered" evidence="1">
    <location>
        <begin position="91"/>
        <end position="152"/>
    </location>
</feature>
<gene>
    <name evidence="2" type="primary">crtA_6</name>
    <name evidence="2" type="ORF">g.108725</name>
</gene>
<evidence type="ECO:0000313" key="2">
    <source>
        <dbReference type="EMBL" id="JAT47133.1"/>
    </source>
</evidence>
<dbReference type="EMBL" id="GDJX01020803">
    <property type="protein sequence ID" value="JAT47133.1"/>
    <property type="molecule type" value="Transcribed_RNA"/>
</dbReference>
<feature type="non-terminal residue" evidence="2">
    <location>
        <position position="1"/>
    </location>
</feature>
<dbReference type="AlphaFoldDB" id="A0A1D1XXK5"/>
<evidence type="ECO:0000256" key="1">
    <source>
        <dbReference type="SAM" id="MobiDB-lite"/>
    </source>
</evidence>
<protein>
    <submittedName>
        <fullName evidence="2">Spheroidene monooxygenase</fullName>
    </submittedName>
</protein>
<feature type="region of interest" description="Disordered" evidence="1">
    <location>
        <begin position="39"/>
        <end position="76"/>
    </location>
</feature>
<dbReference type="PANTHER" id="PTHR35707">
    <property type="entry name" value="OS06G0608100 PROTEIN"/>
    <property type="match status" value="1"/>
</dbReference>